<dbReference type="EC" id="2.7.13.3" evidence="2"/>
<evidence type="ECO:0000256" key="6">
    <source>
        <dbReference type="ARBA" id="ARBA00022777"/>
    </source>
</evidence>
<dbReference type="SUPFAM" id="SSF52172">
    <property type="entry name" value="CheY-like"/>
    <property type="match status" value="1"/>
</dbReference>
<evidence type="ECO:0000256" key="4">
    <source>
        <dbReference type="ARBA" id="ARBA00022679"/>
    </source>
</evidence>
<organism evidence="15 16">
    <name type="scientific">Paenibacillus aurantius</name>
    <dbReference type="NCBI Taxonomy" id="2918900"/>
    <lineage>
        <taxon>Bacteria</taxon>
        <taxon>Bacillati</taxon>
        <taxon>Bacillota</taxon>
        <taxon>Bacilli</taxon>
        <taxon>Bacillales</taxon>
        <taxon>Paenibacillaceae</taxon>
        <taxon>Paenibacillus</taxon>
    </lineage>
</organism>
<dbReference type="InterPro" id="IPR010559">
    <property type="entry name" value="Sig_transdc_His_kin_internal"/>
</dbReference>
<dbReference type="PROSITE" id="PS50109">
    <property type="entry name" value="HIS_KIN"/>
    <property type="match status" value="2"/>
</dbReference>
<dbReference type="InterPro" id="IPR036890">
    <property type="entry name" value="HATPase_C_sf"/>
</dbReference>
<evidence type="ECO:0000259" key="13">
    <source>
        <dbReference type="PROSITE" id="PS50109"/>
    </source>
</evidence>
<dbReference type="Gene3D" id="1.10.287.130">
    <property type="match status" value="1"/>
</dbReference>
<evidence type="ECO:0000256" key="2">
    <source>
        <dbReference type="ARBA" id="ARBA00012438"/>
    </source>
</evidence>
<dbReference type="GO" id="GO:0016020">
    <property type="term" value="C:membrane"/>
    <property type="evidence" value="ECO:0007669"/>
    <property type="project" value="InterPro"/>
</dbReference>
<evidence type="ECO:0000259" key="14">
    <source>
        <dbReference type="PROSITE" id="PS50110"/>
    </source>
</evidence>
<evidence type="ECO:0000256" key="10">
    <source>
        <dbReference type="SAM" id="Coils"/>
    </source>
</evidence>
<dbReference type="KEGG" id="paun:MJA45_20870"/>
<dbReference type="AlphaFoldDB" id="A0AA96LAH3"/>
<dbReference type="PANTHER" id="PTHR43547">
    <property type="entry name" value="TWO-COMPONENT HISTIDINE KINASE"/>
    <property type="match status" value="1"/>
</dbReference>
<evidence type="ECO:0000313" key="15">
    <source>
        <dbReference type="EMBL" id="WNQ10056.1"/>
    </source>
</evidence>
<dbReference type="InterPro" id="IPR001789">
    <property type="entry name" value="Sig_transdc_resp-reg_receiver"/>
</dbReference>
<evidence type="ECO:0000256" key="7">
    <source>
        <dbReference type="ARBA" id="ARBA00022840"/>
    </source>
</evidence>
<dbReference type="RefSeq" id="WP_315603830.1">
    <property type="nucleotide sequence ID" value="NZ_CP130318.1"/>
</dbReference>
<keyword evidence="6" id="KW-0418">Kinase</keyword>
<dbReference type="SMART" id="SM00387">
    <property type="entry name" value="HATPase_c"/>
    <property type="match status" value="2"/>
</dbReference>
<keyword evidence="8" id="KW-0902">Two-component regulatory system</keyword>
<keyword evidence="16" id="KW-1185">Reference proteome</keyword>
<dbReference type="GO" id="GO:0000155">
    <property type="term" value="F:phosphorelay sensor kinase activity"/>
    <property type="evidence" value="ECO:0007669"/>
    <property type="project" value="InterPro"/>
</dbReference>
<protein>
    <recommendedName>
        <fullName evidence="2">histidine kinase</fullName>
        <ecNumber evidence="2">2.7.13.3</ecNumber>
    </recommendedName>
</protein>
<feature type="domain" description="Histidine kinase" evidence="13">
    <location>
        <begin position="435"/>
        <end position="655"/>
    </location>
</feature>
<evidence type="ECO:0000256" key="12">
    <source>
        <dbReference type="SAM" id="Phobius"/>
    </source>
</evidence>
<dbReference type="InterPro" id="IPR011006">
    <property type="entry name" value="CheY-like_superfamily"/>
</dbReference>
<dbReference type="InterPro" id="IPR003594">
    <property type="entry name" value="HATPase_dom"/>
</dbReference>
<keyword evidence="10" id="KW-0175">Coiled coil</keyword>
<dbReference type="Gene3D" id="3.30.565.10">
    <property type="entry name" value="Histidine kinase-like ATPase, C-terminal domain"/>
    <property type="match status" value="2"/>
</dbReference>
<dbReference type="Pfam" id="PF07695">
    <property type="entry name" value="7TMR-DISM_7TM"/>
    <property type="match status" value="1"/>
</dbReference>
<dbReference type="SUPFAM" id="SSF55874">
    <property type="entry name" value="ATPase domain of HSP90 chaperone/DNA topoisomerase II/histidine kinase"/>
    <property type="match status" value="2"/>
</dbReference>
<dbReference type="Pfam" id="PF06580">
    <property type="entry name" value="His_kinase"/>
    <property type="match status" value="1"/>
</dbReference>
<evidence type="ECO:0000256" key="9">
    <source>
        <dbReference type="PROSITE-ProRule" id="PRU00169"/>
    </source>
</evidence>
<evidence type="ECO:0000256" key="8">
    <source>
        <dbReference type="ARBA" id="ARBA00023012"/>
    </source>
</evidence>
<dbReference type="InterPro" id="IPR003661">
    <property type="entry name" value="HisK_dim/P_dom"/>
</dbReference>
<keyword evidence="3 9" id="KW-0597">Phosphoprotein</keyword>
<feature type="domain" description="Response regulatory" evidence="14">
    <location>
        <begin position="689"/>
        <end position="806"/>
    </location>
</feature>
<dbReference type="SUPFAM" id="SSF47384">
    <property type="entry name" value="Homodimeric domain of signal transducing histidine kinase"/>
    <property type="match status" value="1"/>
</dbReference>
<keyword evidence="7 15" id="KW-0067">ATP-binding</keyword>
<feature type="transmembrane region" description="Helical" evidence="12">
    <location>
        <begin position="209"/>
        <end position="226"/>
    </location>
</feature>
<keyword evidence="5" id="KW-0547">Nucleotide-binding</keyword>
<feature type="transmembrane region" description="Helical" evidence="12">
    <location>
        <begin position="276"/>
        <end position="295"/>
    </location>
</feature>
<feature type="region of interest" description="Disordered" evidence="11">
    <location>
        <begin position="653"/>
        <end position="678"/>
    </location>
</feature>
<keyword evidence="4" id="KW-0808">Transferase</keyword>
<gene>
    <name evidence="15" type="ORF">MJA45_20870</name>
</gene>
<reference evidence="15 16" key="1">
    <citation type="submission" date="2022-02" db="EMBL/GenBank/DDBJ databases">
        <title>Paenibacillus sp. MBLB1776 Whole Genome Shotgun Sequencing.</title>
        <authorList>
            <person name="Hwang C.Y."/>
            <person name="Cho E.-S."/>
            <person name="Seo M.-J."/>
        </authorList>
    </citation>
    <scope>NUCLEOTIDE SEQUENCE [LARGE SCALE GENOMIC DNA]</scope>
    <source>
        <strain evidence="15 16">MBLB1776</strain>
    </source>
</reference>
<evidence type="ECO:0000313" key="16">
    <source>
        <dbReference type="Proteomes" id="UP001305702"/>
    </source>
</evidence>
<proteinExistence type="predicted"/>
<dbReference type="CDD" id="cd16922">
    <property type="entry name" value="HATPase_EvgS-ArcB-TorS-like"/>
    <property type="match status" value="1"/>
</dbReference>
<dbReference type="PANTHER" id="PTHR43547:SF2">
    <property type="entry name" value="HYBRID SIGNAL TRANSDUCTION HISTIDINE KINASE C"/>
    <property type="match status" value="1"/>
</dbReference>
<feature type="domain" description="Histidine kinase" evidence="13">
    <location>
        <begin position="917"/>
        <end position="1013"/>
    </location>
</feature>
<keyword evidence="12" id="KW-0812">Transmembrane</keyword>
<evidence type="ECO:0000256" key="1">
    <source>
        <dbReference type="ARBA" id="ARBA00000085"/>
    </source>
</evidence>
<dbReference type="SMART" id="SM00448">
    <property type="entry name" value="REC"/>
    <property type="match status" value="1"/>
</dbReference>
<evidence type="ECO:0000256" key="5">
    <source>
        <dbReference type="ARBA" id="ARBA00022741"/>
    </source>
</evidence>
<dbReference type="SMART" id="SM00388">
    <property type="entry name" value="HisKA"/>
    <property type="match status" value="1"/>
</dbReference>
<dbReference type="CDD" id="cd00082">
    <property type="entry name" value="HisKA"/>
    <property type="match status" value="1"/>
</dbReference>
<dbReference type="Pfam" id="PF00072">
    <property type="entry name" value="Response_reg"/>
    <property type="match status" value="1"/>
</dbReference>
<evidence type="ECO:0000256" key="3">
    <source>
        <dbReference type="ARBA" id="ARBA00022553"/>
    </source>
</evidence>
<feature type="transmembrane region" description="Helical" evidence="12">
    <location>
        <begin position="360"/>
        <end position="379"/>
    </location>
</feature>
<dbReference type="PRINTS" id="PR00344">
    <property type="entry name" value="BCTRLSENSOR"/>
</dbReference>
<dbReference type="InterPro" id="IPR005467">
    <property type="entry name" value="His_kinase_dom"/>
</dbReference>
<feature type="coiled-coil region" evidence="10">
    <location>
        <begin position="408"/>
        <end position="435"/>
    </location>
</feature>
<dbReference type="Pfam" id="PF00512">
    <property type="entry name" value="HisKA"/>
    <property type="match status" value="1"/>
</dbReference>
<dbReference type="PROSITE" id="PS50110">
    <property type="entry name" value="RESPONSE_REGULATORY"/>
    <property type="match status" value="1"/>
</dbReference>
<keyword evidence="12" id="KW-0472">Membrane</keyword>
<dbReference type="InterPro" id="IPR004358">
    <property type="entry name" value="Sig_transdc_His_kin-like_C"/>
</dbReference>
<feature type="transmembrane region" description="Helical" evidence="12">
    <location>
        <begin position="302"/>
        <end position="320"/>
    </location>
</feature>
<dbReference type="InterPro" id="IPR011623">
    <property type="entry name" value="7TMR_DISM_rcpt_extracell_dom1"/>
</dbReference>
<accession>A0AA96LAH3</accession>
<dbReference type="InterPro" id="IPR036097">
    <property type="entry name" value="HisK_dim/P_sf"/>
</dbReference>
<dbReference type="GO" id="GO:0005524">
    <property type="term" value="F:ATP binding"/>
    <property type="evidence" value="ECO:0007669"/>
    <property type="project" value="UniProtKB-KW"/>
</dbReference>
<feature type="transmembrane region" description="Helical" evidence="12">
    <location>
        <begin position="326"/>
        <end position="348"/>
    </location>
</feature>
<dbReference type="Pfam" id="PF02518">
    <property type="entry name" value="HATPase_c"/>
    <property type="match status" value="2"/>
</dbReference>
<sequence length="1015" mass="114436">MNRQRAITISVVSIFVIFWGWIMLRWLDPVQHYPEAHDGRLDARAWDFAQQGVLPLRGEWEFYEGRLLRPEDFRDTPSLAAGHRTIQVPGAWDGLVSSGGEKGYGAGTYRLVIETGKKELYSLRAKKVRLSSHFFLNGTDLGGNGRPSADRLDFVPSNLPYFGTVEAGTGRVEILIQVASFDFKSSGLVQAPEFGPHLMMLERRDHSRLADMILITVMLVLGLYFIGMFRRWRKEPHAMYLSFFSLSLGFFFSIDNEILFSELFPDFPFPWLQKMLLFWPFLAFLTFGLYIFRFLGERDSRLFRWLKLVAWTYILVMLLVPNAVLSQIFLTNIALQSLMFVAILQVLVRSRRKGVPGTAYLALGVFFLLVSWLTAHFRYELALDNPYYMIVTPLLLVFSQAFLASSRQQQAYEQNEKLSRKLLEYDRNKDEFLAKTSHELRTPLHGIINLSQLLLDDPEAALHPRHRENVRLLNQVGRRLASLVHDILDLSKMKQGVLRIDKTAVDVAVSVDVVLDMLSITPRKERVSIQKELPEELPLVWADESRLRQILFNLLENGLKYTSEGTVRILAEEKNGRLAVTVADTGFGIPDSVKARIFEPYEQYAAETGNVPVRGGIGLGLSITRQLVELQGGALEVESELGKGSRFTFTLPIAEEPEGQTRKPAPDEPAAEEPSVSLSWAGEGTASAVLWMIDDELSNIKILTDTASSLGCRYQAFLGGEEALRQLDMSPPPDLVLLDLMMPGVSGLEVCRRIRAVYSLAELPVLMLTASGQMADSVMSLEAGANDILQKPFELVELKARVQSLLAMKRSTEQAVRREIDSLQAQITPHFLYNSLNAMVALSYMDTGKLRETIYDLTTYLRAKFTFPSKGELVPFEWELELVRAYLAIEQLRFGERLQVHYEVEEGFACLLPPLTLQPLVENAVRHGIAPRDQGGTVTVKAFRREKEAVLEVEDNGTGMSADQLDALASDRTRGVGVPNVNRRLEMIYGTRLEIASGLDRGTRIQVTIPEEAYD</sequence>
<comment type="catalytic activity">
    <reaction evidence="1">
        <text>ATP + protein L-histidine = ADP + protein N-phospho-L-histidine.</text>
        <dbReference type="EC" id="2.7.13.3"/>
    </reaction>
</comment>
<dbReference type="Proteomes" id="UP001305702">
    <property type="component" value="Chromosome"/>
</dbReference>
<feature type="modified residue" description="4-aspartylphosphate" evidence="9">
    <location>
        <position position="739"/>
    </location>
</feature>
<feature type="transmembrane region" description="Helical" evidence="12">
    <location>
        <begin position="7"/>
        <end position="27"/>
    </location>
</feature>
<feature type="transmembrane region" description="Helical" evidence="12">
    <location>
        <begin position="238"/>
        <end position="256"/>
    </location>
</feature>
<evidence type="ECO:0000256" key="11">
    <source>
        <dbReference type="SAM" id="MobiDB-lite"/>
    </source>
</evidence>
<dbReference type="EMBL" id="CP130318">
    <property type="protein sequence ID" value="WNQ10056.1"/>
    <property type="molecule type" value="Genomic_DNA"/>
</dbReference>
<dbReference type="Gene3D" id="3.40.50.2300">
    <property type="match status" value="1"/>
</dbReference>
<name>A0AA96LAH3_9BACL</name>
<keyword evidence="12" id="KW-1133">Transmembrane helix</keyword>